<evidence type="ECO:0000313" key="2">
    <source>
        <dbReference type="EMBL" id="GEL47401.1"/>
    </source>
</evidence>
<evidence type="ECO:0000313" key="3">
    <source>
        <dbReference type="Proteomes" id="UP000321723"/>
    </source>
</evidence>
<comment type="caution">
    <text evidence="2">The sequence shown here is derived from an EMBL/GenBank/DDBJ whole genome shotgun (WGS) entry which is preliminary data.</text>
</comment>
<keyword evidence="1" id="KW-0812">Transmembrane</keyword>
<keyword evidence="1" id="KW-0472">Membrane</keyword>
<keyword evidence="1" id="KW-1133">Transmembrane helix</keyword>
<dbReference type="AlphaFoldDB" id="A0A511FDU7"/>
<sequence>MCAMTDTGGEGPDLDRRDEELALLRRQVELAEAAERERAAEKVRRGNRWLAFWAVVGVLAIAALIAFPAIKAKRDHDRNVCELTQSMLGSSPAEARDYCG</sequence>
<dbReference type="Proteomes" id="UP000321723">
    <property type="component" value="Unassembled WGS sequence"/>
</dbReference>
<proteinExistence type="predicted"/>
<keyword evidence="3" id="KW-1185">Reference proteome</keyword>
<feature type="transmembrane region" description="Helical" evidence="1">
    <location>
        <begin position="50"/>
        <end position="70"/>
    </location>
</feature>
<organism evidence="2 3">
    <name type="scientific">Cellulomonas hominis</name>
    <dbReference type="NCBI Taxonomy" id="156981"/>
    <lineage>
        <taxon>Bacteria</taxon>
        <taxon>Bacillati</taxon>
        <taxon>Actinomycetota</taxon>
        <taxon>Actinomycetes</taxon>
        <taxon>Micrococcales</taxon>
        <taxon>Cellulomonadaceae</taxon>
        <taxon>Cellulomonas</taxon>
    </lineage>
</organism>
<name>A0A511FDU7_9CELL</name>
<gene>
    <name evidence="2" type="ORF">CHO01_25170</name>
</gene>
<protein>
    <submittedName>
        <fullName evidence="2">Uncharacterized protein</fullName>
    </submittedName>
</protein>
<evidence type="ECO:0000256" key="1">
    <source>
        <dbReference type="SAM" id="Phobius"/>
    </source>
</evidence>
<dbReference type="EMBL" id="BJVQ01000037">
    <property type="protein sequence ID" value="GEL47401.1"/>
    <property type="molecule type" value="Genomic_DNA"/>
</dbReference>
<reference evidence="2 3" key="1">
    <citation type="submission" date="2019-07" db="EMBL/GenBank/DDBJ databases">
        <title>Whole genome shotgun sequence of Cellulomonas hominis NBRC 16055.</title>
        <authorList>
            <person name="Hosoyama A."/>
            <person name="Uohara A."/>
            <person name="Ohji S."/>
            <person name="Ichikawa N."/>
        </authorList>
    </citation>
    <scope>NUCLEOTIDE SEQUENCE [LARGE SCALE GENOMIC DNA]</scope>
    <source>
        <strain evidence="2 3">NBRC 16055</strain>
    </source>
</reference>
<accession>A0A511FDU7</accession>